<reference evidence="2 3" key="1">
    <citation type="submission" date="2024-06" db="EMBL/GenBank/DDBJ databases">
        <authorList>
            <person name="Kim D.-U."/>
        </authorList>
    </citation>
    <scope>NUCLEOTIDE SEQUENCE [LARGE SCALE GENOMIC DNA]</scope>
    <source>
        <strain evidence="2 3">KACC15460</strain>
    </source>
</reference>
<sequence length="81" mass="8740">MGRRSLAGNGFGNRNSTTAGEIQHLALRKGVAHAAAGEDQRPLGRRQRRDGIGDRGLVGALARNAMHCAREECFRIIESIS</sequence>
<dbReference type="Proteomes" id="UP001548832">
    <property type="component" value="Unassembled WGS sequence"/>
</dbReference>
<organism evidence="2 3">
    <name type="scientific">Mesorhizobium shangrilense</name>
    <dbReference type="NCBI Taxonomy" id="460060"/>
    <lineage>
        <taxon>Bacteria</taxon>
        <taxon>Pseudomonadati</taxon>
        <taxon>Pseudomonadota</taxon>
        <taxon>Alphaproteobacteria</taxon>
        <taxon>Hyphomicrobiales</taxon>
        <taxon>Phyllobacteriaceae</taxon>
        <taxon>Mesorhizobium</taxon>
    </lineage>
</organism>
<evidence type="ECO:0000256" key="1">
    <source>
        <dbReference type="SAM" id="MobiDB-lite"/>
    </source>
</evidence>
<dbReference type="RefSeq" id="WP_354463475.1">
    <property type="nucleotide sequence ID" value="NZ_JBEWSZ010000003.1"/>
</dbReference>
<comment type="caution">
    <text evidence="2">The sequence shown here is derived from an EMBL/GenBank/DDBJ whole genome shotgun (WGS) entry which is preliminary data.</text>
</comment>
<evidence type="ECO:0000313" key="3">
    <source>
        <dbReference type="Proteomes" id="UP001548832"/>
    </source>
</evidence>
<feature type="region of interest" description="Disordered" evidence="1">
    <location>
        <begin position="31"/>
        <end position="51"/>
    </location>
</feature>
<protein>
    <submittedName>
        <fullName evidence="2">Uncharacterized protein</fullName>
    </submittedName>
</protein>
<gene>
    <name evidence="2" type="ORF">ABVQ20_29450</name>
</gene>
<dbReference type="EMBL" id="JBEWSZ010000003">
    <property type="protein sequence ID" value="MET2831108.1"/>
    <property type="molecule type" value="Genomic_DNA"/>
</dbReference>
<evidence type="ECO:0000313" key="2">
    <source>
        <dbReference type="EMBL" id="MET2831108.1"/>
    </source>
</evidence>
<proteinExistence type="predicted"/>
<keyword evidence="3" id="KW-1185">Reference proteome</keyword>
<name>A0ABV2DM60_9HYPH</name>
<accession>A0ABV2DM60</accession>